<proteinExistence type="inferred from homology"/>
<protein>
    <submittedName>
        <fullName evidence="4">Choloylglycine hydrolase</fullName>
    </submittedName>
</protein>
<dbReference type="PANTHER" id="PTHR35527:SF2">
    <property type="entry name" value="HYDROLASE"/>
    <property type="match status" value="1"/>
</dbReference>
<dbReference type="PANTHER" id="PTHR35527">
    <property type="entry name" value="CHOLOYLGLYCINE HYDROLASE"/>
    <property type="match status" value="1"/>
</dbReference>
<sequence length="336" mass="37949">MCTSISIQATNQDVFWGRTMDFTFDPFKASVDSKITAYPKGYKLKGLHQSWQTKFAFAGINVNSSLFFNDGINSAGIVGDAQYLEEASWTTLEDLKKRSLKPIIGEEVVAYVLSNFGSIAEIKKAFSNFGQIKTNYPDWDHADTGIPTPIPMHYTFSDNFGNSIVLEPVDKGAFKIYDSIGVMTNSPQYSWHLDNLRNYLYLTNHNRGHHQLTANLDIQQIESGSGLLGLPGDYTAPSRFIRSTFLSKFLAPFERQQGITQLYNVFKSVMIPQGIEHVNDHSETCDYTGYWSGYDVAQRTIYIQPEDCPTMTKFSLSENITEKITQPISHTFKVNE</sequence>
<dbReference type="InterPro" id="IPR029132">
    <property type="entry name" value="CBAH/NAAA_C"/>
</dbReference>
<evidence type="ECO:0000256" key="1">
    <source>
        <dbReference type="ARBA" id="ARBA00006625"/>
    </source>
</evidence>
<dbReference type="GO" id="GO:0016787">
    <property type="term" value="F:hydrolase activity"/>
    <property type="evidence" value="ECO:0007669"/>
    <property type="project" value="UniProtKB-KW"/>
</dbReference>
<keyword evidence="2 4" id="KW-0378">Hydrolase</keyword>
<dbReference type="Pfam" id="PF02275">
    <property type="entry name" value="CBAH"/>
    <property type="match status" value="1"/>
</dbReference>
<evidence type="ECO:0000256" key="2">
    <source>
        <dbReference type="ARBA" id="ARBA00022801"/>
    </source>
</evidence>
<comment type="caution">
    <text evidence="4">The sequence shown here is derived from an EMBL/GenBank/DDBJ whole genome shotgun (WGS) entry which is preliminary data.</text>
</comment>
<comment type="similarity">
    <text evidence="1">Belongs to the peptidase C59 family.</text>
</comment>
<keyword evidence="5" id="KW-1185">Reference proteome</keyword>
<feature type="domain" description="Choloylglycine hydrolase/NAAA C-terminal" evidence="3">
    <location>
        <begin position="2"/>
        <end position="318"/>
    </location>
</feature>
<dbReference type="Gene3D" id="3.60.60.10">
    <property type="entry name" value="Penicillin V Acylase, Chain A"/>
    <property type="match status" value="1"/>
</dbReference>
<dbReference type="RefSeq" id="WP_118899506.1">
    <property type="nucleotide sequence ID" value="NZ_QOCR01000001.1"/>
</dbReference>
<evidence type="ECO:0000313" key="5">
    <source>
        <dbReference type="Proteomes" id="UP000284109"/>
    </source>
</evidence>
<dbReference type="Proteomes" id="UP000284109">
    <property type="component" value="Unassembled WGS sequence"/>
</dbReference>
<dbReference type="EMBL" id="QOCR01000001">
    <property type="protein sequence ID" value="RHW51921.1"/>
    <property type="molecule type" value="Genomic_DNA"/>
</dbReference>
<name>A0A417ZJ96_9LACO</name>
<evidence type="ECO:0000313" key="4">
    <source>
        <dbReference type="EMBL" id="RHW51921.1"/>
    </source>
</evidence>
<reference evidence="4 5" key="1">
    <citation type="submission" date="2018-07" db="EMBL/GenBank/DDBJ databases">
        <title>Genome sequences of six Lactobacillus spp. isolated from bumble bee guts.</title>
        <authorList>
            <person name="Motta E.V.S."/>
            <person name="Moran N.A."/>
        </authorList>
    </citation>
    <scope>NUCLEOTIDE SEQUENCE [LARGE SCALE GENOMIC DNA]</scope>
    <source>
        <strain evidence="4 5">BI-1.1</strain>
    </source>
</reference>
<dbReference type="InterPro" id="IPR052193">
    <property type="entry name" value="Peptidase_C59"/>
</dbReference>
<accession>A0A417ZJ96</accession>
<dbReference type="InterPro" id="IPR029055">
    <property type="entry name" value="Ntn_hydrolases_N"/>
</dbReference>
<dbReference type="AlphaFoldDB" id="A0A417ZJ96"/>
<organism evidence="4 5">
    <name type="scientific">Bombilactobacillus bombi</name>
    <dbReference type="NCBI Taxonomy" id="1303590"/>
    <lineage>
        <taxon>Bacteria</taxon>
        <taxon>Bacillati</taxon>
        <taxon>Bacillota</taxon>
        <taxon>Bacilli</taxon>
        <taxon>Lactobacillales</taxon>
        <taxon>Lactobacillaceae</taxon>
        <taxon>Bombilactobacillus</taxon>
    </lineage>
</organism>
<dbReference type="SUPFAM" id="SSF56235">
    <property type="entry name" value="N-terminal nucleophile aminohydrolases (Ntn hydrolases)"/>
    <property type="match status" value="1"/>
</dbReference>
<evidence type="ECO:0000259" key="3">
    <source>
        <dbReference type="Pfam" id="PF02275"/>
    </source>
</evidence>
<gene>
    <name evidence="4" type="ORF">DS831_00875</name>
</gene>
<dbReference type="OrthoDB" id="9794717at2"/>